<sequence>MSPEPTYVWPLTATAATRTAVAGGKGAMLARLLQAGVPVPPGCILTPQALMVYVDAQNESPQSDSIPMALQTALRSVLDELGSVPSGWAVRSSAVAEDSDTASFAGIYDSVLNVTEAQLWDAIQSCWASWGSDRANAYRQRLGLSHTPLMAVVIQHMVPAQCAGVAFTVDPMSGDTAQMVVNAASGLGVGVVSGVVEPEQYRLSKTPEVRVLDIRLHPATTSPLLTSEITATLGTQLLRIETLCGTPQDVEWAWDGQQCWIVQSRPITTLGEQTTD</sequence>
<keyword evidence="3" id="KW-1185">Reference proteome</keyword>
<dbReference type="GO" id="GO:0005524">
    <property type="term" value="F:ATP binding"/>
    <property type="evidence" value="ECO:0007669"/>
    <property type="project" value="InterPro"/>
</dbReference>
<dbReference type="Proteomes" id="UP000019141">
    <property type="component" value="Unassembled WGS sequence"/>
</dbReference>
<dbReference type="PANTHER" id="PTHR43615:SF1">
    <property type="entry name" value="PPDK_N DOMAIN-CONTAINING PROTEIN"/>
    <property type="match status" value="1"/>
</dbReference>
<name>W4LWS3_ENTF1</name>
<reference evidence="2 3" key="1">
    <citation type="journal article" date="2014" name="Nature">
        <title>An environmental bacterial taxon with a large and distinct metabolic repertoire.</title>
        <authorList>
            <person name="Wilson M.C."/>
            <person name="Mori T."/>
            <person name="Ruckert C."/>
            <person name="Uria A.R."/>
            <person name="Helf M.J."/>
            <person name="Takada K."/>
            <person name="Gernert C."/>
            <person name="Steffens U.A."/>
            <person name="Heycke N."/>
            <person name="Schmitt S."/>
            <person name="Rinke C."/>
            <person name="Helfrich E.J."/>
            <person name="Brachmann A.O."/>
            <person name="Gurgui C."/>
            <person name="Wakimoto T."/>
            <person name="Kracht M."/>
            <person name="Crusemann M."/>
            <person name="Hentschel U."/>
            <person name="Abe I."/>
            <person name="Matsunaga S."/>
            <person name="Kalinowski J."/>
            <person name="Takeyama H."/>
            <person name="Piel J."/>
        </authorList>
    </citation>
    <scope>NUCLEOTIDE SEQUENCE [LARGE SCALE GENOMIC DNA]</scope>
    <source>
        <strain evidence="3">TSY1</strain>
    </source>
</reference>
<proteinExistence type="predicted"/>
<evidence type="ECO:0000259" key="1">
    <source>
        <dbReference type="Pfam" id="PF01326"/>
    </source>
</evidence>
<accession>W4LWS3</accession>
<protein>
    <recommendedName>
        <fullName evidence="1">Pyruvate phosphate dikinase AMP/ATP-binding domain-containing protein</fullName>
    </recommendedName>
</protein>
<dbReference type="Pfam" id="PF01326">
    <property type="entry name" value="PPDK_N"/>
    <property type="match status" value="2"/>
</dbReference>
<feature type="domain" description="Pyruvate phosphate dikinase AMP/ATP-binding" evidence="1">
    <location>
        <begin position="63"/>
        <end position="208"/>
    </location>
</feature>
<organism evidence="2 3">
    <name type="scientific">Entotheonella factor</name>
    <dbReference type="NCBI Taxonomy" id="1429438"/>
    <lineage>
        <taxon>Bacteria</taxon>
        <taxon>Pseudomonadati</taxon>
        <taxon>Nitrospinota/Tectimicrobiota group</taxon>
        <taxon>Candidatus Tectimicrobiota</taxon>
        <taxon>Candidatus Entotheonellia</taxon>
        <taxon>Candidatus Entotheonellales</taxon>
        <taxon>Candidatus Entotheonellaceae</taxon>
        <taxon>Candidatus Entotheonella</taxon>
    </lineage>
</organism>
<dbReference type="GO" id="GO:0016301">
    <property type="term" value="F:kinase activity"/>
    <property type="evidence" value="ECO:0007669"/>
    <property type="project" value="InterPro"/>
</dbReference>
<dbReference type="InterPro" id="IPR013815">
    <property type="entry name" value="ATP_grasp_subdomain_1"/>
</dbReference>
<feature type="non-terminal residue" evidence="2">
    <location>
        <position position="276"/>
    </location>
</feature>
<evidence type="ECO:0000313" key="2">
    <source>
        <dbReference type="EMBL" id="ETX01802.1"/>
    </source>
</evidence>
<dbReference type="InterPro" id="IPR002192">
    <property type="entry name" value="PPDK_AMP/ATP-bd"/>
</dbReference>
<gene>
    <name evidence="2" type="ORF">ETSY1_05945</name>
</gene>
<dbReference type="AlphaFoldDB" id="W4LWS3"/>
<dbReference type="PANTHER" id="PTHR43615">
    <property type="entry name" value="PHOSPHOENOLPYRUVATE SYNTHASE-RELATED"/>
    <property type="match status" value="1"/>
</dbReference>
<dbReference type="SUPFAM" id="SSF56059">
    <property type="entry name" value="Glutathione synthetase ATP-binding domain-like"/>
    <property type="match status" value="1"/>
</dbReference>
<feature type="domain" description="Pyruvate phosphate dikinase AMP/ATP-binding" evidence="1">
    <location>
        <begin position="223"/>
        <end position="274"/>
    </location>
</feature>
<dbReference type="Gene3D" id="3.30.470.20">
    <property type="entry name" value="ATP-grasp fold, B domain"/>
    <property type="match status" value="2"/>
</dbReference>
<dbReference type="Gene3D" id="3.30.1490.20">
    <property type="entry name" value="ATP-grasp fold, A domain"/>
    <property type="match status" value="1"/>
</dbReference>
<dbReference type="HOGENOM" id="CLU_007308_6_0_7"/>
<comment type="caution">
    <text evidence="2">The sequence shown here is derived from an EMBL/GenBank/DDBJ whole genome shotgun (WGS) entry which is preliminary data.</text>
</comment>
<dbReference type="EMBL" id="AZHW01000199">
    <property type="protein sequence ID" value="ETX01802.1"/>
    <property type="molecule type" value="Genomic_DNA"/>
</dbReference>
<evidence type="ECO:0000313" key="3">
    <source>
        <dbReference type="Proteomes" id="UP000019141"/>
    </source>
</evidence>
<dbReference type="InterPro" id="IPR051549">
    <property type="entry name" value="PEP_Utilizing_Enz"/>
</dbReference>